<dbReference type="Proteomes" id="UP000264141">
    <property type="component" value="Unassembled WGS sequence"/>
</dbReference>
<dbReference type="InterPro" id="IPR003329">
    <property type="entry name" value="Cytidylyl_trans"/>
</dbReference>
<keyword evidence="1" id="KW-0808">Transferase</keyword>
<dbReference type="GO" id="GO:0016779">
    <property type="term" value="F:nucleotidyltransferase activity"/>
    <property type="evidence" value="ECO:0007669"/>
    <property type="project" value="UniProtKB-KW"/>
</dbReference>
<dbReference type="Gene3D" id="3.90.550.10">
    <property type="entry name" value="Spore Coat Polysaccharide Biosynthesis Protein SpsA, Chain A"/>
    <property type="match status" value="1"/>
</dbReference>
<dbReference type="SUPFAM" id="SSF53448">
    <property type="entry name" value="Nucleotide-diphospho-sugar transferases"/>
    <property type="match status" value="1"/>
</dbReference>
<proteinExistence type="predicted"/>
<evidence type="ECO:0000313" key="2">
    <source>
        <dbReference type="Proteomes" id="UP000264141"/>
    </source>
</evidence>
<dbReference type="AlphaFoldDB" id="A0A3D1JIL8"/>
<protein>
    <submittedName>
        <fullName evidence="1">Acylneuraminate cytidylyltransferase</fullName>
    </submittedName>
</protein>
<dbReference type="STRING" id="229919.GCA_001050195_00121"/>
<dbReference type="EMBL" id="DPBP01000041">
    <property type="protein sequence ID" value="HCE18343.1"/>
    <property type="molecule type" value="Genomic_DNA"/>
</dbReference>
<dbReference type="CDD" id="cd02518">
    <property type="entry name" value="GT2_SpsF"/>
    <property type="match status" value="1"/>
</dbReference>
<keyword evidence="1" id="KW-0548">Nucleotidyltransferase</keyword>
<evidence type="ECO:0000313" key="1">
    <source>
        <dbReference type="EMBL" id="HCE18343.1"/>
    </source>
</evidence>
<dbReference type="PANTHER" id="PTHR42866">
    <property type="entry name" value="3-DEOXY-MANNO-OCTULOSONATE CYTIDYLYLTRANSFERASE"/>
    <property type="match status" value="1"/>
</dbReference>
<sequence length="258" mass="29462">MKSLSGFNVVTIVQARMASSRLPGKVLRELGGEPMLAWVVERCRRASTVNSVLVATTTEPADDPVAALCADRGWPVFRGSQFDVLDRFYQAARWAHADVVVRVTADCPLIDPQVIDQVVREFFERGVDFAANRLPPPWKRTFPIGLDTEVCTFSALERAWREATQKYEREHVMPYLYDEPGRFKIFILEHEPDLGHLRWTVDTPEDLDLLRAVVSRLKGRMDFSWEEVLAIFEREPQLAEMNASVNHKSGFDVDDRAK</sequence>
<dbReference type="Pfam" id="PF02348">
    <property type="entry name" value="CTP_transf_3"/>
    <property type="match status" value="1"/>
</dbReference>
<reference evidence="1 2" key="1">
    <citation type="journal article" date="2018" name="Nat. Biotechnol.">
        <title>A standardized bacterial taxonomy based on genome phylogeny substantially revises the tree of life.</title>
        <authorList>
            <person name="Parks D.H."/>
            <person name="Chuvochina M."/>
            <person name="Waite D.W."/>
            <person name="Rinke C."/>
            <person name="Skarshewski A."/>
            <person name="Chaumeil P.A."/>
            <person name="Hugenholtz P."/>
        </authorList>
    </citation>
    <scope>NUCLEOTIDE SEQUENCE [LARGE SCALE GENOMIC DNA]</scope>
    <source>
        <strain evidence="1">UBA8781</strain>
    </source>
</reference>
<accession>A0A3D1JIL8</accession>
<dbReference type="PANTHER" id="PTHR42866:SF1">
    <property type="entry name" value="SPORE COAT POLYSACCHARIDE BIOSYNTHESIS PROTEIN SPSF"/>
    <property type="match status" value="1"/>
</dbReference>
<comment type="caution">
    <text evidence="1">The sequence shown here is derived from an EMBL/GenBank/DDBJ whole genome shotgun (WGS) entry which is preliminary data.</text>
</comment>
<dbReference type="InterPro" id="IPR029044">
    <property type="entry name" value="Nucleotide-diphossugar_trans"/>
</dbReference>
<gene>
    <name evidence="1" type="ORF">DEQ80_10830</name>
</gene>
<organism evidence="1 2">
    <name type="scientific">Anaerolinea thermolimosa</name>
    <dbReference type="NCBI Taxonomy" id="229919"/>
    <lineage>
        <taxon>Bacteria</taxon>
        <taxon>Bacillati</taxon>
        <taxon>Chloroflexota</taxon>
        <taxon>Anaerolineae</taxon>
        <taxon>Anaerolineales</taxon>
        <taxon>Anaerolineaceae</taxon>
        <taxon>Anaerolinea</taxon>
    </lineage>
</organism>
<dbReference type="GO" id="GO:0005829">
    <property type="term" value="C:cytosol"/>
    <property type="evidence" value="ECO:0007669"/>
    <property type="project" value="TreeGrafter"/>
</dbReference>
<name>A0A3D1JIL8_9CHLR</name>